<feature type="domain" description="Glycoside hydrolase family 29 N-terminal" evidence="6">
    <location>
        <begin position="43"/>
        <end position="427"/>
    </location>
</feature>
<evidence type="ECO:0000256" key="5">
    <source>
        <dbReference type="ARBA" id="ARBA00023295"/>
    </source>
</evidence>
<evidence type="ECO:0000256" key="4">
    <source>
        <dbReference type="ARBA" id="ARBA00022801"/>
    </source>
</evidence>
<keyword evidence="8" id="KW-1185">Reference proteome</keyword>
<dbReference type="Proteomes" id="UP001595683">
    <property type="component" value="Unassembled WGS sequence"/>
</dbReference>
<keyword evidence="5" id="KW-0326">Glycosidase</keyword>
<dbReference type="InterPro" id="IPR017853">
    <property type="entry name" value="GH"/>
</dbReference>
<protein>
    <recommendedName>
        <fullName evidence="2">alpha-L-fucosidase</fullName>
        <ecNumber evidence="2">3.2.1.51</ecNumber>
    </recommendedName>
</protein>
<evidence type="ECO:0000259" key="6">
    <source>
        <dbReference type="Pfam" id="PF01120"/>
    </source>
</evidence>
<sequence length="541" mass="59698">MAGGGGLRASRRGVLGGSLASLALGGTASARNALPPDLARIGADYQVPGWFSDARFGIWAHWGPQCQPEKGDWYGRLMYIPGTPAYQHHLKTYGHPADTGFIDIIDQWRGEHWDPAYLVRRYKAAGARYFMAMACHHDNFDLFASDHHAWNSTRAGPRRDLIGGWEKAARAQGLKFGVSNHASHAWHWWQTAYGYDAEGPRAGQRYDAWKLRADQGKGQWWQGLDPQALYTGPNLAPPDGFTTEAAMGKWHDANDGQWLENTPPRNPAFAARWLARQKNLVERYRPDMVYFDDYGLPFENLGVEALAHYYNQAKVWHGSADVVLTAKRLSEVQLRALVEDVERGYAADIRPMPWQTCTCIGDWHYNRDRFEQKSYVPALQVIQRLLDVVSKNGNLLLSIPLRGDGTYDAEESTILDGITAWMAVHGDAMIHGSRPWRRYGEGPTKLDTGIMAEGKSGPFTAQDIRFTTKGGALFAAMLAWPEGPVKIASLGTSAGQVAAAHLLGGGPVPFRQEADGLVLTLPPRPAGALVPVVRLQGPGLV</sequence>
<keyword evidence="4" id="KW-0378">Hydrolase</keyword>
<dbReference type="InterPro" id="IPR057739">
    <property type="entry name" value="Glyco_hydro_29_N"/>
</dbReference>
<comment type="caution">
    <text evidence="7">The sequence shown here is derived from an EMBL/GenBank/DDBJ whole genome shotgun (WGS) entry which is preliminary data.</text>
</comment>
<dbReference type="RefSeq" id="WP_191324568.1">
    <property type="nucleotide sequence ID" value="NZ_BMZP01000009.1"/>
</dbReference>
<dbReference type="InterPro" id="IPR000933">
    <property type="entry name" value="Glyco_hydro_29"/>
</dbReference>
<evidence type="ECO:0000256" key="3">
    <source>
        <dbReference type="ARBA" id="ARBA00022729"/>
    </source>
</evidence>
<evidence type="ECO:0000313" key="8">
    <source>
        <dbReference type="Proteomes" id="UP001595683"/>
    </source>
</evidence>
<evidence type="ECO:0000256" key="2">
    <source>
        <dbReference type="ARBA" id="ARBA00012662"/>
    </source>
</evidence>
<dbReference type="Pfam" id="PF01120">
    <property type="entry name" value="Alpha_L_fucos"/>
    <property type="match status" value="1"/>
</dbReference>
<organism evidence="7 8">
    <name type="scientific">Novosphingobium pokkalii</name>
    <dbReference type="NCBI Taxonomy" id="1770194"/>
    <lineage>
        <taxon>Bacteria</taxon>
        <taxon>Pseudomonadati</taxon>
        <taxon>Pseudomonadota</taxon>
        <taxon>Alphaproteobacteria</taxon>
        <taxon>Sphingomonadales</taxon>
        <taxon>Sphingomonadaceae</taxon>
        <taxon>Novosphingobium</taxon>
    </lineage>
</organism>
<evidence type="ECO:0000313" key="7">
    <source>
        <dbReference type="EMBL" id="MFC3669940.1"/>
    </source>
</evidence>
<reference evidence="8" key="1">
    <citation type="journal article" date="2019" name="Int. J. Syst. Evol. Microbiol.">
        <title>The Global Catalogue of Microorganisms (GCM) 10K type strain sequencing project: providing services to taxonomists for standard genome sequencing and annotation.</title>
        <authorList>
            <consortium name="The Broad Institute Genomics Platform"/>
            <consortium name="The Broad Institute Genome Sequencing Center for Infectious Disease"/>
            <person name="Wu L."/>
            <person name="Ma J."/>
        </authorList>
    </citation>
    <scope>NUCLEOTIDE SEQUENCE [LARGE SCALE GENOMIC DNA]</scope>
    <source>
        <strain evidence="8">KCTC 42224</strain>
    </source>
</reference>
<dbReference type="EMBL" id="JBHRYE010000002">
    <property type="protein sequence ID" value="MFC3669940.1"/>
    <property type="molecule type" value="Genomic_DNA"/>
</dbReference>
<evidence type="ECO:0000256" key="1">
    <source>
        <dbReference type="ARBA" id="ARBA00007951"/>
    </source>
</evidence>
<dbReference type="SMART" id="SM00812">
    <property type="entry name" value="Alpha_L_fucos"/>
    <property type="match status" value="1"/>
</dbReference>
<dbReference type="Gene3D" id="3.20.20.80">
    <property type="entry name" value="Glycosidases"/>
    <property type="match status" value="1"/>
</dbReference>
<keyword evidence="3" id="KW-0732">Signal</keyword>
<dbReference type="PANTHER" id="PTHR10030:SF37">
    <property type="entry name" value="ALPHA-L-FUCOSIDASE-RELATED"/>
    <property type="match status" value="1"/>
</dbReference>
<dbReference type="SUPFAM" id="SSF51445">
    <property type="entry name" value="(Trans)glycosidases"/>
    <property type="match status" value="1"/>
</dbReference>
<gene>
    <name evidence="7" type="ORF">ACFOOT_00745</name>
</gene>
<dbReference type="EC" id="3.2.1.51" evidence="2"/>
<accession>A0ABV7UYQ6</accession>
<comment type="similarity">
    <text evidence="1">Belongs to the glycosyl hydrolase 29 family.</text>
</comment>
<dbReference type="Gene3D" id="2.60.40.1180">
    <property type="entry name" value="Golgi alpha-mannosidase II"/>
    <property type="match status" value="1"/>
</dbReference>
<dbReference type="InterPro" id="IPR013780">
    <property type="entry name" value="Glyco_hydro_b"/>
</dbReference>
<dbReference type="PANTHER" id="PTHR10030">
    <property type="entry name" value="ALPHA-L-FUCOSIDASE"/>
    <property type="match status" value="1"/>
</dbReference>
<proteinExistence type="inferred from homology"/>
<name>A0ABV7UYQ6_9SPHN</name>